<protein>
    <recommendedName>
        <fullName evidence="1">Zinc knuckle CX2CX4HX4C domain-containing protein</fullName>
    </recommendedName>
</protein>
<feature type="domain" description="Zinc knuckle CX2CX4HX4C" evidence="1">
    <location>
        <begin position="33"/>
        <end position="71"/>
    </location>
</feature>
<dbReference type="InParanoid" id="B9SN24"/>
<dbReference type="Proteomes" id="UP000008311">
    <property type="component" value="Unassembled WGS sequence"/>
</dbReference>
<reference evidence="3" key="1">
    <citation type="journal article" date="2010" name="Nat. Biotechnol.">
        <title>Draft genome sequence of the oilseed species Ricinus communis.</title>
        <authorList>
            <person name="Chan A.P."/>
            <person name="Crabtree J."/>
            <person name="Zhao Q."/>
            <person name="Lorenzi H."/>
            <person name="Orvis J."/>
            <person name="Puiu D."/>
            <person name="Melake-Berhan A."/>
            <person name="Jones K.M."/>
            <person name="Redman J."/>
            <person name="Chen G."/>
            <person name="Cahoon E.B."/>
            <person name="Gedil M."/>
            <person name="Stanke M."/>
            <person name="Haas B.J."/>
            <person name="Wortman J.R."/>
            <person name="Fraser-Liggett C.M."/>
            <person name="Ravel J."/>
            <person name="Rabinowicz P.D."/>
        </authorList>
    </citation>
    <scope>NUCLEOTIDE SEQUENCE [LARGE SCALE GENOMIC DNA]</scope>
    <source>
        <strain evidence="3">cv. Hale</strain>
    </source>
</reference>
<sequence>MDELCANITIDDEKEGGLEVDENVHDLLCGSTSEKVKKARGICSWVNFKYERLPIFYYYCGIMGHTDSFCALFFKKGDRNAKPYGLFLKAFKCKLSNQVGEMWLRNWGPNGGAGGADEMEW</sequence>
<evidence type="ECO:0000313" key="3">
    <source>
        <dbReference type="Proteomes" id="UP000008311"/>
    </source>
</evidence>
<evidence type="ECO:0000259" key="1">
    <source>
        <dbReference type="Pfam" id="PF14392"/>
    </source>
</evidence>
<name>B9SN24_RICCO</name>
<accession>B9SN24</accession>
<proteinExistence type="predicted"/>
<dbReference type="EMBL" id="EQ974042">
    <property type="protein sequence ID" value="EEF34959.1"/>
    <property type="molecule type" value="Genomic_DNA"/>
</dbReference>
<organism evidence="2 3">
    <name type="scientific">Ricinus communis</name>
    <name type="common">Castor bean</name>
    <dbReference type="NCBI Taxonomy" id="3988"/>
    <lineage>
        <taxon>Eukaryota</taxon>
        <taxon>Viridiplantae</taxon>
        <taxon>Streptophyta</taxon>
        <taxon>Embryophyta</taxon>
        <taxon>Tracheophyta</taxon>
        <taxon>Spermatophyta</taxon>
        <taxon>Magnoliopsida</taxon>
        <taxon>eudicotyledons</taxon>
        <taxon>Gunneridae</taxon>
        <taxon>Pentapetalae</taxon>
        <taxon>rosids</taxon>
        <taxon>fabids</taxon>
        <taxon>Malpighiales</taxon>
        <taxon>Euphorbiaceae</taxon>
        <taxon>Acalyphoideae</taxon>
        <taxon>Acalypheae</taxon>
        <taxon>Ricinus</taxon>
    </lineage>
</organism>
<dbReference type="Pfam" id="PF14392">
    <property type="entry name" value="zf-CCHC_4"/>
    <property type="match status" value="1"/>
</dbReference>
<gene>
    <name evidence="2" type="ORF">RCOM_0311390</name>
</gene>
<dbReference type="InterPro" id="IPR025836">
    <property type="entry name" value="Zn_knuckle_CX2CX4HX4C"/>
</dbReference>
<evidence type="ECO:0000313" key="2">
    <source>
        <dbReference type="EMBL" id="EEF34959.1"/>
    </source>
</evidence>
<dbReference type="AlphaFoldDB" id="B9SN24"/>
<keyword evidence="3" id="KW-1185">Reference proteome</keyword>